<sequence>MEKENKLDQIPLAHLQQKELDMIKELEDKINNQRADRIYLMALVRD</sequence>
<dbReference type="Proteomes" id="UP000516160">
    <property type="component" value="Chromosome"/>
</dbReference>
<protein>
    <submittedName>
        <fullName evidence="1">Uncharacterized protein</fullName>
    </submittedName>
</protein>
<dbReference type="AlphaFoldDB" id="A0A7G9W3L2"/>
<dbReference type="KEGG" id="acae:HYG86_13920"/>
<keyword evidence="2" id="KW-1185">Reference proteome</keyword>
<accession>A0A7G9W3L2</accession>
<name>A0A7G9W3L2_ALKCA</name>
<reference evidence="1 2" key="1">
    <citation type="submission" date="2020-07" db="EMBL/GenBank/DDBJ databases">
        <title>Alkalicella. sp. LB2 genome.</title>
        <authorList>
            <person name="Postec A."/>
            <person name="Quemeneur M."/>
        </authorList>
    </citation>
    <scope>NUCLEOTIDE SEQUENCE [LARGE SCALE GENOMIC DNA]</scope>
    <source>
        <strain evidence="1 2">LB2</strain>
    </source>
</reference>
<dbReference type="RefSeq" id="WP_213169374.1">
    <property type="nucleotide sequence ID" value="NZ_CP058559.1"/>
</dbReference>
<gene>
    <name evidence="1" type="ORF">HYG86_13920</name>
</gene>
<proteinExistence type="predicted"/>
<organism evidence="1 2">
    <name type="scientific">Alkalicella caledoniensis</name>
    <dbReference type="NCBI Taxonomy" id="2731377"/>
    <lineage>
        <taxon>Bacteria</taxon>
        <taxon>Bacillati</taxon>
        <taxon>Bacillota</taxon>
        <taxon>Clostridia</taxon>
        <taxon>Eubacteriales</taxon>
        <taxon>Proteinivoracaceae</taxon>
        <taxon>Alkalicella</taxon>
    </lineage>
</organism>
<evidence type="ECO:0000313" key="2">
    <source>
        <dbReference type="Proteomes" id="UP000516160"/>
    </source>
</evidence>
<evidence type="ECO:0000313" key="1">
    <source>
        <dbReference type="EMBL" id="QNO13274.1"/>
    </source>
</evidence>
<dbReference type="EMBL" id="CP058559">
    <property type="protein sequence ID" value="QNO13274.1"/>
    <property type="molecule type" value="Genomic_DNA"/>
</dbReference>